<evidence type="ECO:0000313" key="3">
    <source>
        <dbReference type="Proteomes" id="UP000655410"/>
    </source>
</evidence>
<sequence length="367" mass="40931">MLGIKSRKQLMAQYEPMADYGFLGPDSVSWKVWGHPTSYVLGFVRAVTIEHFDPNLAAAVIQSGGVKYRPATRYGRTLRYFGLQLFGGAEQTCKAADVLVKVHSKAIGHDPVTGGTYDANDGGSQLWIHVTAWHSILKCYEMFGPGKLTEDEENRFWAEMKEVAKLQTIDPELVPTSREAVHRYFEEWRPRLAASEGAQDMIKFILPIDVALPVDAAAWQKAALKPAIFLLTKAVIATYPKYMRDMAGIHQSRLTDAAVRLPVKAMHSFLNSNLNVRLLFMNFIAPQAVPVAAPAILGIKPLSEKVWEVREAQQHFGFDIPAEAHKEFRAKQYERVFEKGEKPSDEGLEESQAHIGAMDVHNAAKVG</sequence>
<dbReference type="Pfam" id="PF09995">
    <property type="entry name" value="MPAB_Lcp_cat"/>
    <property type="match status" value="1"/>
</dbReference>
<accession>A0ABQ2N9I2</accession>
<feature type="domain" description="ER-bound oxygenase mpaB/mpaB'/Rubber oxygenase catalytic" evidence="1">
    <location>
        <begin position="30"/>
        <end position="261"/>
    </location>
</feature>
<protein>
    <recommendedName>
        <fullName evidence="1">ER-bound oxygenase mpaB/mpaB'/Rubber oxygenase catalytic domain-containing protein</fullName>
    </recommendedName>
</protein>
<evidence type="ECO:0000313" key="2">
    <source>
        <dbReference type="EMBL" id="GGO89502.1"/>
    </source>
</evidence>
<keyword evidence="3" id="KW-1185">Reference proteome</keyword>
<dbReference type="RefSeq" id="WP_188783788.1">
    <property type="nucleotide sequence ID" value="NZ_BMNI01000004.1"/>
</dbReference>
<dbReference type="InterPro" id="IPR018713">
    <property type="entry name" value="MPAB/Lcp_cat_dom"/>
</dbReference>
<reference evidence="3" key="1">
    <citation type="journal article" date="2019" name="Int. J. Syst. Evol. Microbiol.">
        <title>The Global Catalogue of Microorganisms (GCM) 10K type strain sequencing project: providing services to taxonomists for standard genome sequencing and annotation.</title>
        <authorList>
            <consortium name="The Broad Institute Genomics Platform"/>
            <consortium name="The Broad Institute Genome Sequencing Center for Infectious Disease"/>
            <person name="Wu L."/>
            <person name="Ma J."/>
        </authorList>
    </citation>
    <scope>NUCLEOTIDE SEQUENCE [LARGE SCALE GENOMIC DNA]</scope>
    <source>
        <strain evidence="3">CGMCC 4.7371</strain>
    </source>
</reference>
<comment type="caution">
    <text evidence="2">The sequence shown here is derived from an EMBL/GenBank/DDBJ whole genome shotgun (WGS) entry which is preliminary data.</text>
</comment>
<dbReference type="PANTHER" id="PTHR36151">
    <property type="entry name" value="BLR2777 PROTEIN"/>
    <property type="match status" value="1"/>
</dbReference>
<dbReference type="Proteomes" id="UP000655410">
    <property type="component" value="Unassembled WGS sequence"/>
</dbReference>
<dbReference type="PANTHER" id="PTHR36151:SF3">
    <property type="entry name" value="ER-BOUND OXYGENASE MPAB_MPAB'_RUBBER OXYGENASE CATALYTIC DOMAIN-CONTAINING PROTEIN"/>
    <property type="match status" value="1"/>
</dbReference>
<organism evidence="2 3">
    <name type="scientific">Nocardioides phosphati</name>
    <dbReference type="NCBI Taxonomy" id="1867775"/>
    <lineage>
        <taxon>Bacteria</taxon>
        <taxon>Bacillati</taxon>
        <taxon>Actinomycetota</taxon>
        <taxon>Actinomycetes</taxon>
        <taxon>Propionibacteriales</taxon>
        <taxon>Nocardioidaceae</taxon>
        <taxon>Nocardioides</taxon>
    </lineage>
</organism>
<proteinExistence type="predicted"/>
<dbReference type="EMBL" id="BMNI01000004">
    <property type="protein sequence ID" value="GGO89502.1"/>
    <property type="molecule type" value="Genomic_DNA"/>
</dbReference>
<name>A0ABQ2N9I2_9ACTN</name>
<evidence type="ECO:0000259" key="1">
    <source>
        <dbReference type="Pfam" id="PF09995"/>
    </source>
</evidence>
<gene>
    <name evidence="2" type="ORF">GCM10011584_19030</name>
</gene>